<evidence type="ECO:0000259" key="5">
    <source>
        <dbReference type="SMART" id="SM00421"/>
    </source>
</evidence>
<evidence type="ECO:0000256" key="1">
    <source>
        <dbReference type="ARBA" id="ARBA00010641"/>
    </source>
</evidence>
<dbReference type="CDD" id="cd06171">
    <property type="entry name" value="Sigma70_r4"/>
    <property type="match status" value="1"/>
</dbReference>
<proteinExistence type="inferred from homology"/>
<dbReference type="Proteomes" id="UP000198670">
    <property type="component" value="Unassembled WGS sequence"/>
</dbReference>
<dbReference type="InterPro" id="IPR036388">
    <property type="entry name" value="WH-like_DNA-bd_sf"/>
</dbReference>
<dbReference type="InterPro" id="IPR007627">
    <property type="entry name" value="RNA_pol_sigma70_r2"/>
</dbReference>
<dbReference type="SMART" id="SM00421">
    <property type="entry name" value="HTH_LUXR"/>
    <property type="match status" value="1"/>
</dbReference>
<dbReference type="STRING" id="1477437.SAMN05444682_103467"/>
<sequence length="195" mass="22795">METVNPTNERAMLLRLREGDHEAFGKLFSSYSPIITGHLLRLLKVPELVEELVQDTFLSLWEHRERIDPDKPLKAYIFQIAINNARDLFRRAMHDKRIRALFYQTVSEGYEHIETELIRKENSDLLSRLLDRLPERQRNVYILCKVEGLSYREVSGRLGISENTVNSHIKRANALLKEYLAGSAEVMILLILFLF</sequence>
<dbReference type="Gene3D" id="1.10.1740.10">
    <property type="match status" value="1"/>
</dbReference>
<protein>
    <submittedName>
        <fullName evidence="6">RNA polymerase, sigma subunit, ECF family</fullName>
    </submittedName>
</protein>
<gene>
    <name evidence="6" type="ORF">SAMN05444682_103467</name>
</gene>
<evidence type="ECO:0000256" key="2">
    <source>
        <dbReference type="ARBA" id="ARBA00023015"/>
    </source>
</evidence>
<dbReference type="InterPro" id="IPR014284">
    <property type="entry name" value="RNA_pol_sigma-70_dom"/>
</dbReference>
<organism evidence="6 7">
    <name type="scientific">Parapedobacter indicus</name>
    <dbReference type="NCBI Taxonomy" id="1477437"/>
    <lineage>
        <taxon>Bacteria</taxon>
        <taxon>Pseudomonadati</taxon>
        <taxon>Bacteroidota</taxon>
        <taxon>Sphingobacteriia</taxon>
        <taxon>Sphingobacteriales</taxon>
        <taxon>Sphingobacteriaceae</taxon>
        <taxon>Parapedobacter</taxon>
    </lineage>
</organism>
<keyword evidence="7" id="KW-1185">Reference proteome</keyword>
<dbReference type="SUPFAM" id="SSF88659">
    <property type="entry name" value="Sigma3 and sigma4 domains of RNA polymerase sigma factors"/>
    <property type="match status" value="1"/>
</dbReference>
<keyword evidence="2" id="KW-0805">Transcription regulation</keyword>
<accession>A0A1I3HRL5</accession>
<dbReference type="GO" id="GO:0016987">
    <property type="term" value="F:sigma factor activity"/>
    <property type="evidence" value="ECO:0007669"/>
    <property type="project" value="UniProtKB-KW"/>
</dbReference>
<evidence type="ECO:0000313" key="6">
    <source>
        <dbReference type="EMBL" id="SFI38404.1"/>
    </source>
</evidence>
<dbReference type="AlphaFoldDB" id="A0A1I3HRL5"/>
<dbReference type="PANTHER" id="PTHR43133">
    <property type="entry name" value="RNA POLYMERASE ECF-TYPE SIGMA FACTO"/>
    <property type="match status" value="1"/>
</dbReference>
<dbReference type="Pfam" id="PF08281">
    <property type="entry name" value="Sigma70_r4_2"/>
    <property type="match status" value="1"/>
</dbReference>
<dbReference type="SUPFAM" id="SSF88946">
    <property type="entry name" value="Sigma2 domain of RNA polymerase sigma factors"/>
    <property type="match status" value="1"/>
</dbReference>
<dbReference type="InterPro" id="IPR000792">
    <property type="entry name" value="Tscrpt_reg_LuxR_C"/>
</dbReference>
<evidence type="ECO:0000313" key="7">
    <source>
        <dbReference type="Proteomes" id="UP000198670"/>
    </source>
</evidence>
<dbReference type="InterPro" id="IPR013325">
    <property type="entry name" value="RNA_pol_sigma_r2"/>
</dbReference>
<dbReference type="InterPro" id="IPR013324">
    <property type="entry name" value="RNA_pol_sigma_r3/r4-like"/>
</dbReference>
<dbReference type="Gene3D" id="1.10.10.10">
    <property type="entry name" value="Winged helix-like DNA-binding domain superfamily/Winged helix DNA-binding domain"/>
    <property type="match status" value="1"/>
</dbReference>
<comment type="similarity">
    <text evidence="1">Belongs to the sigma-70 factor family. ECF subfamily.</text>
</comment>
<dbReference type="EMBL" id="FOQO01000003">
    <property type="protein sequence ID" value="SFI38404.1"/>
    <property type="molecule type" value="Genomic_DNA"/>
</dbReference>
<evidence type="ECO:0000256" key="4">
    <source>
        <dbReference type="ARBA" id="ARBA00023163"/>
    </source>
</evidence>
<dbReference type="GO" id="GO:0006352">
    <property type="term" value="P:DNA-templated transcription initiation"/>
    <property type="evidence" value="ECO:0007669"/>
    <property type="project" value="InterPro"/>
</dbReference>
<reference evidence="6 7" key="1">
    <citation type="submission" date="2016-10" db="EMBL/GenBank/DDBJ databases">
        <authorList>
            <person name="de Groot N.N."/>
        </authorList>
    </citation>
    <scope>NUCLEOTIDE SEQUENCE [LARGE SCALE GENOMIC DNA]</scope>
    <source>
        <strain evidence="6 7">RK1</strain>
    </source>
</reference>
<keyword evidence="3" id="KW-0731">Sigma factor</keyword>
<dbReference type="PANTHER" id="PTHR43133:SF46">
    <property type="entry name" value="RNA POLYMERASE SIGMA-70 FACTOR ECF SUBFAMILY"/>
    <property type="match status" value="1"/>
</dbReference>
<dbReference type="InterPro" id="IPR013249">
    <property type="entry name" value="RNA_pol_sigma70_r4_t2"/>
</dbReference>
<dbReference type="NCBIfam" id="TIGR02937">
    <property type="entry name" value="sigma70-ECF"/>
    <property type="match status" value="1"/>
</dbReference>
<dbReference type="InterPro" id="IPR039425">
    <property type="entry name" value="RNA_pol_sigma-70-like"/>
</dbReference>
<evidence type="ECO:0000256" key="3">
    <source>
        <dbReference type="ARBA" id="ARBA00023082"/>
    </source>
</evidence>
<name>A0A1I3HRL5_9SPHI</name>
<feature type="domain" description="HTH luxR-type" evidence="5">
    <location>
        <begin position="130"/>
        <end position="190"/>
    </location>
</feature>
<dbReference type="GO" id="GO:0003677">
    <property type="term" value="F:DNA binding"/>
    <property type="evidence" value="ECO:0007669"/>
    <property type="project" value="InterPro"/>
</dbReference>
<dbReference type="Pfam" id="PF04542">
    <property type="entry name" value="Sigma70_r2"/>
    <property type="match status" value="1"/>
</dbReference>
<keyword evidence="4" id="KW-0804">Transcription</keyword>